<accession>A0A5E4Q5S7</accession>
<gene>
    <name evidence="3" type="ORF">LSINAPIS_LOCUS5241</name>
</gene>
<dbReference type="EMBL" id="FZQP02001449">
    <property type="protein sequence ID" value="VVC92932.1"/>
    <property type="molecule type" value="Genomic_DNA"/>
</dbReference>
<feature type="coiled-coil region" evidence="1">
    <location>
        <begin position="29"/>
        <end position="77"/>
    </location>
</feature>
<organism evidence="3 4">
    <name type="scientific">Leptidea sinapis</name>
    <dbReference type="NCBI Taxonomy" id="189913"/>
    <lineage>
        <taxon>Eukaryota</taxon>
        <taxon>Metazoa</taxon>
        <taxon>Ecdysozoa</taxon>
        <taxon>Arthropoda</taxon>
        <taxon>Hexapoda</taxon>
        <taxon>Insecta</taxon>
        <taxon>Pterygota</taxon>
        <taxon>Neoptera</taxon>
        <taxon>Endopterygota</taxon>
        <taxon>Lepidoptera</taxon>
        <taxon>Glossata</taxon>
        <taxon>Ditrysia</taxon>
        <taxon>Papilionoidea</taxon>
        <taxon>Pieridae</taxon>
        <taxon>Dismorphiinae</taxon>
        <taxon>Leptidea</taxon>
    </lineage>
</organism>
<evidence type="ECO:0000256" key="1">
    <source>
        <dbReference type="SAM" id="Coils"/>
    </source>
</evidence>
<sequence>MPESDGNKPNEADNEGVDCNVQTEDLDEFDQLDLKLDELNQALDVLEQKNDDIHQKLKDLLQSSRDVRKEIQRAKDKF</sequence>
<feature type="region of interest" description="Disordered" evidence="2">
    <location>
        <begin position="1"/>
        <end position="21"/>
    </location>
</feature>
<keyword evidence="1" id="KW-0175">Coiled coil</keyword>
<reference evidence="3 4" key="1">
    <citation type="submission" date="2017-07" db="EMBL/GenBank/DDBJ databases">
        <authorList>
            <person name="Talla V."/>
            <person name="Backstrom N."/>
        </authorList>
    </citation>
    <scope>NUCLEOTIDE SEQUENCE [LARGE SCALE GENOMIC DNA]</scope>
</reference>
<dbReference type="Proteomes" id="UP000324832">
    <property type="component" value="Unassembled WGS sequence"/>
</dbReference>
<feature type="compositionally biased region" description="Basic and acidic residues" evidence="2">
    <location>
        <begin position="1"/>
        <end position="11"/>
    </location>
</feature>
<dbReference type="Pfam" id="PF03670">
    <property type="entry name" value="UPF0184"/>
    <property type="match status" value="1"/>
</dbReference>
<proteinExistence type="predicted"/>
<evidence type="ECO:0000256" key="2">
    <source>
        <dbReference type="SAM" id="MobiDB-lite"/>
    </source>
</evidence>
<evidence type="ECO:0000313" key="4">
    <source>
        <dbReference type="Proteomes" id="UP000324832"/>
    </source>
</evidence>
<keyword evidence="4" id="KW-1185">Reference proteome</keyword>
<name>A0A5E4Q5S7_9NEOP</name>
<protein>
    <submittedName>
        <fullName evidence="3">Uncharacterized protein</fullName>
    </submittedName>
</protein>
<evidence type="ECO:0000313" key="3">
    <source>
        <dbReference type="EMBL" id="VVC92932.1"/>
    </source>
</evidence>
<dbReference type="AlphaFoldDB" id="A0A5E4Q5S7"/>